<protein>
    <recommendedName>
        <fullName evidence="2">Myb/SANT-like DNA-binding domain-containing protein</fullName>
    </recommendedName>
</protein>
<feature type="region of interest" description="Disordered" evidence="1">
    <location>
        <begin position="274"/>
        <end position="314"/>
    </location>
</feature>
<evidence type="ECO:0000313" key="3">
    <source>
        <dbReference type="EMBL" id="GAQ84888.1"/>
    </source>
</evidence>
<gene>
    <name evidence="3" type="ORF">KFL_002110010</name>
</gene>
<reference evidence="3 4" key="1">
    <citation type="journal article" date="2014" name="Nat. Commun.">
        <title>Klebsormidium flaccidum genome reveals primary factors for plant terrestrial adaptation.</title>
        <authorList>
            <person name="Hori K."/>
            <person name="Maruyama F."/>
            <person name="Fujisawa T."/>
            <person name="Togashi T."/>
            <person name="Yamamoto N."/>
            <person name="Seo M."/>
            <person name="Sato S."/>
            <person name="Yamada T."/>
            <person name="Mori H."/>
            <person name="Tajima N."/>
            <person name="Moriyama T."/>
            <person name="Ikeuchi M."/>
            <person name="Watanabe M."/>
            <person name="Wada H."/>
            <person name="Kobayashi K."/>
            <person name="Saito M."/>
            <person name="Masuda T."/>
            <person name="Sasaki-Sekimoto Y."/>
            <person name="Mashiguchi K."/>
            <person name="Awai K."/>
            <person name="Shimojima M."/>
            <person name="Masuda S."/>
            <person name="Iwai M."/>
            <person name="Nobusawa T."/>
            <person name="Narise T."/>
            <person name="Kondo S."/>
            <person name="Saito H."/>
            <person name="Sato R."/>
            <person name="Murakawa M."/>
            <person name="Ihara Y."/>
            <person name="Oshima-Yamada Y."/>
            <person name="Ohtaka K."/>
            <person name="Satoh M."/>
            <person name="Sonobe K."/>
            <person name="Ishii M."/>
            <person name="Ohtani R."/>
            <person name="Kanamori-Sato M."/>
            <person name="Honoki R."/>
            <person name="Miyazaki D."/>
            <person name="Mochizuki H."/>
            <person name="Umetsu J."/>
            <person name="Higashi K."/>
            <person name="Shibata D."/>
            <person name="Kamiya Y."/>
            <person name="Sato N."/>
            <person name="Nakamura Y."/>
            <person name="Tabata S."/>
            <person name="Ida S."/>
            <person name="Kurokawa K."/>
            <person name="Ohta H."/>
        </authorList>
    </citation>
    <scope>NUCLEOTIDE SEQUENCE [LARGE SCALE GENOMIC DNA]</scope>
    <source>
        <strain evidence="3 4">NIES-2285</strain>
    </source>
</reference>
<accession>A0A1Y1I9W6</accession>
<organism evidence="3 4">
    <name type="scientific">Klebsormidium nitens</name>
    <name type="common">Green alga</name>
    <name type="synonym">Ulothrix nitens</name>
    <dbReference type="NCBI Taxonomy" id="105231"/>
    <lineage>
        <taxon>Eukaryota</taxon>
        <taxon>Viridiplantae</taxon>
        <taxon>Streptophyta</taxon>
        <taxon>Klebsormidiophyceae</taxon>
        <taxon>Klebsormidiales</taxon>
        <taxon>Klebsormidiaceae</taxon>
        <taxon>Klebsormidium</taxon>
    </lineage>
</organism>
<dbReference type="AlphaFoldDB" id="A0A1Y1I9W6"/>
<evidence type="ECO:0000313" key="4">
    <source>
        <dbReference type="Proteomes" id="UP000054558"/>
    </source>
</evidence>
<feature type="compositionally biased region" description="Basic and acidic residues" evidence="1">
    <location>
        <begin position="304"/>
        <end position="314"/>
    </location>
</feature>
<dbReference type="Pfam" id="PF13837">
    <property type="entry name" value="Myb_DNA-bind_4"/>
    <property type="match status" value="1"/>
</dbReference>
<proteinExistence type="predicted"/>
<dbReference type="InterPro" id="IPR044822">
    <property type="entry name" value="Myb_DNA-bind_4"/>
</dbReference>
<feature type="domain" description="Myb/SANT-like DNA-binding" evidence="2">
    <location>
        <begin position="166"/>
        <end position="255"/>
    </location>
</feature>
<dbReference type="EMBL" id="DF237160">
    <property type="protein sequence ID" value="GAQ84888.1"/>
    <property type="molecule type" value="Genomic_DNA"/>
</dbReference>
<dbReference type="OrthoDB" id="1939485at2759"/>
<keyword evidence="4" id="KW-1185">Reference proteome</keyword>
<name>A0A1Y1I9W6_KLENI</name>
<dbReference type="Proteomes" id="UP000054558">
    <property type="component" value="Unassembled WGS sequence"/>
</dbReference>
<feature type="compositionally biased region" description="Polar residues" evidence="1">
    <location>
        <begin position="37"/>
        <end position="63"/>
    </location>
</feature>
<sequence length="314" mass="34668">MEGRQGEASTFRPDRGFLGNLALPTDSMPTQHPAPGSTISQQQQNAPGYDSLETQQYDPTNQGDGYWERPIHNIQHQPQGPPNAAFANPGPDAPRYEQGGLPHVQASSMPGGQPPMTATPEAVDAPTTKKRGRPAGSKSTKTPATKKKTDKAPAIDPELLQEAQSRLWKDEWIHQLIEQRALMQAQFDAPKQGVDLWTRVATEVLANCPDFNKNAESCRKRFAKELKDYQLDKAQNAKSGHDRGDRSKFYDTMDSHFAGKATVHCVAHADSEAVVDVPSGESEEKPSSSGHSLLDSRGKRKRGEKRESRHNWQM</sequence>
<feature type="region of interest" description="Disordered" evidence="1">
    <location>
        <begin position="1"/>
        <end position="157"/>
    </location>
</feature>
<dbReference type="Gene3D" id="1.10.10.60">
    <property type="entry name" value="Homeodomain-like"/>
    <property type="match status" value="1"/>
</dbReference>
<evidence type="ECO:0000256" key="1">
    <source>
        <dbReference type="SAM" id="MobiDB-lite"/>
    </source>
</evidence>
<evidence type="ECO:0000259" key="2">
    <source>
        <dbReference type="Pfam" id="PF13837"/>
    </source>
</evidence>